<proteinExistence type="predicted"/>
<organism evidence="1 2">
    <name type="scientific">Necator americanus</name>
    <name type="common">Human hookworm</name>
    <dbReference type="NCBI Taxonomy" id="51031"/>
    <lineage>
        <taxon>Eukaryota</taxon>
        <taxon>Metazoa</taxon>
        <taxon>Ecdysozoa</taxon>
        <taxon>Nematoda</taxon>
        <taxon>Chromadorea</taxon>
        <taxon>Rhabditida</taxon>
        <taxon>Rhabditina</taxon>
        <taxon>Rhabditomorpha</taxon>
        <taxon>Strongyloidea</taxon>
        <taxon>Ancylostomatidae</taxon>
        <taxon>Bunostominae</taxon>
        <taxon>Necator</taxon>
    </lineage>
</organism>
<protein>
    <recommendedName>
        <fullName evidence="3">SXP/RAL-2 family protein Ani s 5-like cation-binding domain-containing protein</fullName>
    </recommendedName>
</protein>
<evidence type="ECO:0008006" key="3">
    <source>
        <dbReference type="Google" id="ProtNLM"/>
    </source>
</evidence>
<dbReference type="EMBL" id="JAVFWL010000005">
    <property type="protein sequence ID" value="KAK6755946.1"/>
    <property type="molecule type" value="Genomic_DNA"/>
</dbReference>
<sequence length="278" mass="32311">MSLTVRVTSCSDRLRKLVMISMWKTYTLDLVFCSRVFKSEPRTLWFITLLSIVATVFPKPQMESRNVRIGIVPIFDGRTTNEPITFTFTTARPSLGSTVYPDRHNDARILPTLSPLNHKESLVQTNYHVFNDKWQYTRSQTPNPLQTFTTPIYNQAQYYRAIQAGLISAQRSSNNSPYKTSWMQIGDSWNQMKSTLISSGIEKDWRSLWGKLTGAMEPFISEISDQLGRIANIFLKQQKARFERELERQNLHPFRLFREERSQKTLSNLVEDKDSVKV</sequence>
<gene>
    <name evidence="1" type="primary">Necator_chrV.g19165</name>
    <name evidence="1" type="ORF">RB195_014373</name>
</gene>
<accession>A0ABR1DZU0</accession>
<evidence type="ECO:0000313" key="1">
    <source>
        <dbReference type="EMBL" id="KAK6755946.1"/>
    </source>
</evidence>
<evidence type="ECO:0000313" key="2">
    <source>
        <dbReference type="Proteomes" id="UP001303046"/>
    </source>
</evidence>
<dbReference type="Proteomes" id="UP001303046">
    <property type="component" value="Unassembled WGS sequence"/>
</dbReference>
<keyword evidence="2" id="KW-1185">Reference proteome</keyword>
<reference evidence="1 2" key="1">
    <citation type="submission" date="2023-08" db="EMBL/GenBank/DDBJ databases">
        <title>A Necator americanus chromosomal reference genome.</title>
        <authorList>
            <person name="Ilik V."/>
            <person name="Petrzelkova K.J."/>
            <person name="Pardy F."/>
            <person name="Fuh T."/>
            <person name="Niatou-Singa F.S."/>
            <person name="Gouil Q."/>
            <person name="Baker L."/>
            <person name="Ritchie M.E."/>
            <person name="Jex A.R."/>
            <person name="Gazzola D."/>
            <person name="Li H."/>
            <person name="Toshio Fujiwara R."/>
            <person name="Zhan B."/>
            <person name="Aroian R.V."/>
            <person name="Pafco B."/>
            <person name="Schwarz E.M."/>
        </authorList>
    </citation>
    <scope>NUCLEOTIDE SEQUENCE [LARGE SCALE GENOMIC DNA]</scope>
    <source>
        <strain evidence="1 2">Aroian</strain>
        <tissue evidence="1">Whole animal</tissue>
    </source>
</reference>
<name>A0ABR1DZU0_NECAM</name>
<comment type="caution">
    <text evidence="1">The sequence shown here is derived from an EMBL/GenBank/DDBJ whole genome shotgun (WGS) entry which is preliminary data.</text>
</comment>